<dbReference type="PANTHER" id="PTHR46458:SF1">
    <property type="entry name" value="GEO09476P1"/>
    <property type="match status" value="1"/>
</dbReference>
<dbReference type="Proteomes" id="UP000095282">
    <property type="component" value="Unplaced"/>
</dbReference>
<dbReference type="GO" id="GO:0046872">
    <property type="term" value="F:metal ion binding"/>
    <property type="evidence" value="ECO:0007669"/>
    <property type="project" value="UniProtKB-KW"/>
</dbReference>
<dbReference type="InterPro" id="IPR012292">
    <property type="entry name" value="Globin/Proto"/>
</dbReference>
<evidence type="ECO:0000256" key="3">
    <source>
        <dbReference type="ARBA" id="ARBA00022621"/>
    </source>
</evidence>
<reference evidence="9" key="1">
    <citation type="submission" date="2016-11" db="UniProtKB">
        <authorList>
            <consortium name="WormBaseParasite"/>
        </authorList>
    </citation>
    <scope>IDENTIFICATION</scope>
</reference>
<dbReference type="InterPro" id="IPR050532">
    <property type="entry name" value="Globin-like_OT"/>
</dbReference>
<dbReference type="SUPFAM" id="SSF46458">
    <property type="entry name" value="Globin-like"/>
    <property type="match status" value="1"/>
</dbReference>
<keyword evidence="4" id="KW-0479">Metal-binding</keyword>
<dbReference type="STRING" id="1561998.A0A1I7T9S0"/>
<evidence type="ECO:0000256" key="2">
    <source>
        <dbReference type="ARBA" id="ARBA00022617"/>
    </source>
</evidence>
<protein>
    <submittedName>
        <fullName evidence="9">GLOBIN domain-containing protein</fullName>
    </submittedName>
</protein>
<dbReference type="PROSITE" id="PS01033">
    <property type="entry name" value="GLOBIN"/>
    <property type="match status" value="1"/>
</dbReference>
<evidence type="ECO:0000256" key="5">
    <source>
        <dbReference type="ARBA" id="ARBA00023004"/>
    </source>
</evidence>
<dbReference type="eggNOG" id="KOG3378">
    <property type="taxonomic scope" value="Eukaryota"/>
</dbReference>
<comment type="similarity">
    <text evidence="6">Belongs to the globin family.</text>
</comment>
<dbReference type="PANTHER" id="PTHR46458">
    <property type="entry name" value="BLR2807 PROTEIN"/>
    <property type="match status" value="1"/>
</dbReference>
<evidence type="ECO:0000313" key="8">
    <source>
        <dbReference type="Proteomes" id="UP000095282"/>
    </source>
</evidence>
<dbReference type="GO" id="GO:0005344">
    <property type="term" value="F:oxygen carrier activity"/>
    <property type="evidence" value="ECO:0007669"/>
    <property type="project" value="UniProtKB-KW"/>
</dbReference>
<evidence type="ECO:0000256" key="1">
    <source>
        <dbReference type="ARBA" id="ARBA00022448"/>
    </source>
</evidence>
<sequence length="233" mass="26443">MFHREEEATPELSFSAISLDEDQRCMSLSRLSTNHLCAPKPLRRCRSASPATVRQLNMSAEQQKLVKRSWNRIPKTQFGRAALEAFIPAAGVTHAIFVDKETENRHVKYFVDLVQSCVDNLEDLETGVKPWLDLIGRGHANFKITGKHWEKFGESLLTTATEWNGPGRRHKETVKAWMVMSSFLADRLAHASRIAHHSPMLTPRVQLLTYVNILFVGKGGRGLKIREDLENTL</sequence>
<dbReference type="WBParaSite" id="Csp11.Scaffold558.g3818.t1">
    <property type="protein sequence ID" value="Csp11.Scaffold558.g3818.t1"/>
    <property type="gene ID" value="Csp11.Scaffold558.g3818"/>
</dbReference>
<dbReference type="GO" id="GO:0020037">
    <property type="term" value="F:heme binding"/>
    <property type="evidence" value="ECO:0007669"/>
    <property type="project" value="InterPro"/>
</dbReference>
<dbReference type="InterPro" id="IPR009050">
    <property type="entry name" value="Globin-like_sf"/>
</dbReference>
<dbReference type="InterPro" id="IPR000971">
    <property type="entry name" value="Globin"/>
</dbReference>
<keyword evidence="1 6" id="KW-0813">Transport</keyword>
<proteinExistence type="inferred from homology"/>
<keyword evidence="2 6" id="KW-0349">Heme</keyword>
<evidence type="ECO:0000256" key="4">
    <source>
        <dbReference type="ARBA" id="ARBA00022723"/>
    </source>
</evidence>
<dbReference type="GO" id="GO:0019825">
    <property type="term" value="F:oxygen binding"/>
    <property type="evidence" value="ECO:0007669"/>
    <property type="project" value="InterPro"/>
</dbReference>
<keyword evidence="5" id="KW-0408">Iron</keyword>
<dbReference type="AlphaFoldDB" id="A0A1I7T9S0"/>
<accession>A0A1I7T9S0</accession>
<dbReference type="Gene3D" id="1.10.490.10">
    <property type="entry name" value="Globins"/>
    <property type="match status" value="1"/>
</dbReference>
<feature type="domain" description="Globin" evidence="7">
    <location>
        <begin position="57"/>
        <end position="193"/>
    </location>
</feature>
<evidence type="ECO:0000256" key="6">
    <source>
        <dbReference type="RuleBase" id="RU000356"/>
    </source>
</evidence>
<keyword evidence="8" id="KW-1185">Reference proteome</keyword>
<name>A0A1I7T9S0_9PELO</name>
<keyword evidence="3 6" id="KW-0561">Oxygen transport</keyword>
<dbReference type="Pfam" id="PF00042">
    <property type="entry name" value="Globin"/>
    <property type="match status" value="1"/>
</dbReference>
<dbReference type="CDD" id="cd01040">
    <property type="entry name" value="Mb-like"/>
    <property type="match status" value="1"/>
</dbReference>
<dbReference type="InterPro" id="IPR044399">
    <property type="entry name" value="Mb-like_M"/>
</dbReference>
<evidence type="ECO:0000313" key="9">
    <source>
        <dbReference type="WBParaSite" id="Csp11.Scaffold558.g3818.t1"/>
    </source>
</evidence>
<organism evidence="8 9">
    <name type="scientific">Caenorhabditis tropicalis</name>
    <dbReference type="NCBI Taxonomy" id="1561998"/>
    <lineage>
        <taxon>Eukaryota</taxon>
        <taxon>Metazoa</taxon>
        <taxon>Ecdysozoa</taxon>
        <taxon>Nematoda</taxon>
        <taxon>Chromadorea</taxon>
        <taxon>Rhabditida</taxon>
        <taxon>Rhabditina</taxon>
        <taxon>Rhabditomorpha</taxon>
        <taxon>Rhabditoidea</taxon>
        <taxon>Rhabditidae</taxon>
        <taxon>Peloderinae</taxon>
        <taxon>Caenorhabditis</taxon>
    </lineage>
</organism>
<evidence type="ECO:0000259" key="7">
    <source>
        <dbReference type="PROSITE" id="PS01033"/>
    </source>
</evidence>